<keyword evidence="7" id="KW-1185">Reference proteome</keyword>
<evidence type="ECO:0000313" key="6">
    <source>
        <dbReference type="EMBL" id="MBB3102337.1"/>
    </source>
</evidence>
<evidence type="ECO:0008006" key="8">
    <source>
        <dbReference type="Google" id="ProtNLM"/>
    </source>
</evidence>
<dbReference type="Pfam" id="PF25222">
    <property type="entry name" value="DUF7840"/>
    <property type="match status" value="1"/>
</dbReference>
<accession>A0A839SYB2</accession>
<dbReference type="AlphaFoldDB" id="A0A839SYB2"/>
<feature type="region of interest" description="Disordered" evidence="1">
    <location>
        <begin position="384"/>
        <end position="405"/>
    </location>
</feature>
<comment type="caution">
    <text evidence="6">The sequence shown here is derived from an EMBL/GenBank/DDBJ whole genome shotgun (WGS) entry which is preliminary data.</text>
</comment>
<feature type="domain" description="Lnb N-terminal periplasmic" evidence="3">
    <location>
        <begin position="119"/>
        <end position="289"/>
    </location>
</feature>
<dbReference type="Pfam" id="PF13387">
    <property type="entry name" value="Lnb_N"/>
    <property type="match status" value="1"/>
</dbReference>
<feature type="domain" description="DUF7843" evidence="5">
    <location>
        <begin position="28"/>
        <end position="104"/>
    </location>
</feature>
<sequence>MRRCLFSLLLTGVWTLLSAAPRPDSSLQRLSEDPFWLLLGHYQHDSSGRWYSHVNDKRFFLAEQGAKDPYAELLATLEGLYKPMTLGDKHPQCVYPARTHWLRNHLKLDDLPALPCDNYRQWYHTIDPHSAAMVFPAAFLNSPSSIFGHTLLRIDPSGMKDSGSALLSYSLSFGANIDDADNSLLYAWKGLMGGYPGLFVIQPYYEKIAEYSRLENRDLWEYPLDLTPDETARMIEHVWELQDTRFDYFFFDENCAYRLLELLEVARPGISLTGPFSLTAIPTDTIRAVRDADMMAGVKYRPSRERELMTRIKPLNHDEQQWVSKLAEDEHYLQDPAFLALPVERRALIQDGAYRFIRYKVTSKERDADAARRSYSLLQAINRDSPPPLEIQRPERPESGHKSRTFEFGVGSREDRAYAEYGLRMAYHDLVDNLKGFPLGAQIEMFRAALRQYEDNHWQLQRFDLVNIRSLAPRGELLKPLSWQVTGGLQRAPGDGDDEVLVAHVSGGAGFSRQWSDNLLGFAFATARVEHNPDFGAFLGPAMGFDTGLLWRNTFGNMLLEADSDYFHNGEIRRRIHLTQQLELTDELGLRLSAKREFSKFSEPISELQLSLRWYFF</sequence>
<dbReference type="InterPro" id="IPR057162">
    <property type="entry name" value="DUF7840"/>
</dbReference>
<feature type="chain" id="PRO_5032682461" description="DUF4105 domain-containing protein" evidence="2">
    <location>
        <begin position="20"/>
        <end position="617"/>
    </location>
</feature>
<feature type="domain" description="DUF7840" evidence="4">
    <location>
        <begin position="394"/>
        <end position="615"/>
    </location>
</feature>
<dbReference type="EMBL" id="JACHXI010000002">
    <property type="protein sequence ID" value="MBB3102337.1"/>
    <property type="molecule type" value="Genomic_DNA"/>
</dbReference>
<name>A0A839SYB2_AZOMA</name>
<keyword evidence="2" id="KW-0732">Signal</keyword>
<gene>
    <name evidence="6" type="ORF">FHR87_000710</name>
</gene>
<dbReference type="InterPro" id="IPR025178">
    <property type="entry name" value="Lnb_N"/>
</dbReference>
<evidence type="ECO:0000313" key="7">
    <source>
        <dbReference type="Proteomes" id="UP000549250"/>
    </source>
</evidence>
<feature type="compositionally biased region" description="Basic and acidic residues" evidence="1">
    <location>
        <begin position="392"/>
        <end position="405"/>
    </location>
</feature>
<reference evidence="6 7" key="1">
    <citation type="submission" date="2020-08" db="EMBL/GenBank/DDBJ databases">
        <title>Genomic Encyclopedia of Type Strains, Phase III (KMG-III): the genomes of soil and plant-associated and newly described type strains.</title>
        <authorList>
            <person name="Whitman W."/>
        </authorList>
    </citation>
    <scope>NUCLEOTIDE SEQUENCE [LARGE SCALE GENOMIC DNA]</scope>
    <source>
        <strain evidence="6 7">CECT 4462</strain>
    </source>
</reference>
<dbReference type="InterPro" id="IPR057165">
    <property type="entry name" value="DUF7843"/>
</dbReference>
<organism evidence="6 7">
    <name type="scientific">Azomonas macrocytogenes</name>
    <name type="common">Azotobacter macrocytogenes</name>
    <dbReference type="NCBI Taxonomy" id="69962"/>
    <lineage>
        <taxon>Bacteria</taxon>
        <taxon>Pseudomonadati</taxon>
        <taxon>Pseudomonadota</taxon>
        <taxon>Gammaproteobacteria</taxon>
        <taxon>Pseudomonadales</taxon>
        <taxon>Pseudomonadaceae</taxon>
        <taxon>Azomonas</taxon>
    </lineage>
</organism>
<protein>
    <recommendedName>
        <fullName evidence="8">DUF4105 domain-containing protein</fullName>
    </recommendedName>
</protein>
<dbReference type="RefSeq" id="WP_183165332.1">
    <property type="nucleotide sequence ID" value="NZ_JACHXI010000002.1"/>
</dbReference>
<proteinExistence type="predicted"/>
<evidence type="ECO:0000259" key="3">
    <source>
        <dbReference type="Pfam" id="PF13387"/>
    </source>
</evidence>
<evidence type="ECO:0000256" key="2">
    <source>
        <dbReference type="SAM" id="SignalP"/>
    </source>
</evidence>
<evidence type="ECO:0000259" key="5">
    <source>
        <dbReference type="Pfam" id="PF25225"/>
    </source>
</evidence>
<dbReference type="Pfam" id="PF25225">
    <property type="entry name" value="DUF7843"/>
    <property type="match status" value="1"/>
</dbReference>
<dbReference type="Proteomes" id="UP000549250">
    <property type="component" value="Unassembled WGS sequence"/>
</dbReference>
<evidence type="ECO:0000259" key="4">
    <source>
        <dbReference type="Pfam" id="PF25222"/>
    </source>
</evidence>
<evidence type="ECO:0000256" key="1">
    <source>
        <dbReference type="SAM" id="MobiDB-lite"/>
    </source>
</evidence>
<feature type="signal peptide" evidence="2">
    <location>
        <begin position="1"/>
        <end position="19"/>
    </location>
</feature>